<reference evidence="3 4" key="1">
    <citation type="journal article" date="2017" name="Sci. Rep.">
        <title>Characterization and diversity of phages infecting Aeromonas salmonicida subsp. salmonicida.</title>
        <authorList>
            <person name="Vincent A.T."/>
            <person name="Paquet V.E."/>
            <person name="Bernatchez A."/>
            <person name="Tremblay D.M."/>
            <person name="Moineau S."/>
            <person name="Charette S.J."/>
        </authorList>
    </citation>
    <scope>NUCLEOTIDE SEQUENCE [LARGE SCALE GENOMIC DNA]</scope>
</reference>
<comment type="similarity">
    <text evidence="1">Belongs to the Tevenvirinae sliding clamp family.</text>
</comment>
<dbReference type="InterPro" id="IPR046938">
    <property type="entry name" value="DNA_clamp_sf"/>
</dbReference>
<comment type="function">
    <text evidence="1">Sliding clamp that encircles the genomic DNA and links the DNA polymerase to the template to control the processivity of DNA synthesis. Responsible for tethering the catalytic subunit of DNA polymerase to DNA during high-speed replication. Interaction with the sliding-clamp-loader opens the sliding clamp so that it can be loaded around the DNA template. During transcription, encircles the DNA and tethers host RNA polymerase (RNAP) to it.</text>
</comment>
<accession>A0A219YBP8</accession>
<dbReference type="GO" id="GO:0030337">
    <property type="term" value="F:DNA polymerase processivity factor activity"/>
    <property type="evidence" value="ECO:0007669"/>
    <property type="project" value="UniProtKB-UniRule"/>
</dbReference>
<dbReference type="InterPro" id="IPR015200">
    <property type="entry name" value="Sliding_clamp_C"/>
</dbReference>
<dbReference type="HAMAP" id="MF_04161">
    <property type="entry name" value="Sliding_clamp_T4"/>
    <property type="match status" value="1"/>
</dbReference>
<dbReference type="SUPFAM" id="SSF55979">
    <property type="entry name" value="DNA clamp"/>
    <property type="match status" value="2"/>
</dbReference>
<sequence>MKINKSTIDILKLFSSINPSILIQPGNFINTRTADGNIYAEATVEDTFEQKICLYAMDQMLGVLNNFKGEVEMSVDSGEDDLKLNLKHESGAKATLIMSPESKIVYPKKPIVFPAPQVEFQLKSDDLSRLQAMSSTLKLNMLKFIKEDGKIVARLFYVDKSGGISDQESNQFDIVISDTDYAGEFDMRFDMKHMTFLEGDTTIKCIRGAAQFTCPNVTYVISMNKASSLT</sequence>
<dbReference type="GO" id="GO:0006260">
    <property type="term" value="P:DNA replication"/>
    <property type="evidence" value="ECO:0007669"/>
    <property type="project" value="UniProtKB-KW"/>
</dbReference>
<dbReference type="Proteomes" id="UP000225215">
    <property type="component" value="Segment"/>
</dbReference>
<dbReference type="Pfam" id="PF09116">
    <property type="entry name" value="gp45-slide_C"/>
    <property type="match status" value="1"/>
</dbReference>
<evidence type="ECO:0000313" key="4">
    <source>
        <dbReference type="Proteomes" id="UP000225215"/>
    </source>
</evidence>
<evidence type="ECO:0000256" key="1">
    <source>
        <dbReference type="HAMAP-Rule" id="MF_04161"/>
    </source>
</evidence>
<proteinExistence type="inferred from homology"/>
<evidence type="ECO:0000259" key="2">
    <source>
        <dbReference type="Pfam" id="PF09116"/>
    </source>
</evidence>
<evidence type="ECO:0000313" key="3">
    <source>
        <dbReference type="EMBL" id="APU01418.1"/>
    </source>
</evidence>
<keyword evidence="1" id="KW-1195">Viral transcription</keyword>
<keyword evidence="1" id="KW-1194">Viral DNA replication</keyword>
<protein>
    <recommendedName>
        <fullName evidence="1">Sliding clamp</fullName>
    </recommendedName>
    <alternativeName>
        <fullName evidence="1">DNA polymerase accessory protein Gp45</fullName>
    </alternativeName>
    <alternativeName>
        <fullName evidence="1">DNA polymerase clamp</fullName>
    </alternativeName>
</protein>
<name>A0A219YBP8_9CAUD</name>
<comment type="subunit">
    <text evidence="1">Homotrimer. Interacts with the viral DNA polymerase; this interaction constitutes the polymerase holoenzyme. Interacts with the sliding-clamp-loader; this interaction allows the sliding-clamp-loader to open the sliding clamp. Interacts with the viral DNA ligase. Part of the replicase complex that includes the DNA polymerase, the polymerase clamp, the clamp loader complex, the single-stranded DNA binding protein, the primase, the helicase and the helicase assembly factor. Interacts with the viral RNA polymerase (RNAP). Part of the transcription activation complex containing host RNAP, the viral RNA polymerase sigma-like factor, the late transcription coactivator, and the sliding clamp.</text>
</comment>
<dbReference type="EMBL" id="KY290955">
    <property type="protein sequence ID" value="APU01418.1"/>
    <property type="molecule type" value="Genomic_DNA"/>
</dbReference>
<dbReference type="GO" id="GO:0039693">
    <property type="term" value="P:viral DNA genome replication"/>
    <property type="evidence" value="ECO:0007669"/>
    <property type="project" value="UniProtKB-UniRule"/>
</dbReference>
<dbReference type="GO" id="GO:0019083">
    <property type="term" value="P:viral transcription"/>
    <property type="evidence" value="ECO:0007669"/>
    <property type="project" value="UniProtKB-UniRule"/>
</dbReference>
<dbReference type="InterPro" id="IPR046389">
    <property type="entry name" value="Sliding_clamp_T4"/>
</dbReference>
<dbReference type="Gene3D" id="3.70.10.10">
    <property type="match status" value="1"/>
</dbReference>
<keyword evidence="1" id="KW-0235">DNA replication</keyword>
<organism evidence="3 4">
    <name type="scientific">Aeromonas phage 65.2</name>
    <dbReference type="NCBI Taxonomy" id="1932896"/>
    <lineage>
        <taxon>Viruses</taxon>
        <taxon>Duplodnaviria</taxon>
        <taxon>Heunggongvirae</taxon>
        <taxon>Uroviricota</taxon>
        <taxon>Caudoviricetes</taxon>
        <taxon>Pantevenvirales</taxon>
        <taxon>Straboviridae</taxon>
        <taxon>Emmerichvirinae</taxon>
        <taxon>Ishigurovirus</taxon>
        <taxon>Ishigurovirus osborne</taxon>
    </lineage>
</organism>
<feature type="domain" description="Sliding clamp C-terminal" evidence="2">
    <location>
        <begin position="119"/>
        <end position="223"/>
    </location>
</feature>